<dbReference type="InterPro" id="IPR041527">
    <property type="entry name" value="YhcG_N"/>
</dbReference>
<accession>A0A1M6ZBW0</accession>
<evidence type="ECO:0000259" key="1">
    <source>
        <dbReference type="Pfam" id="PF17761"/>
    </source>
</evidence>
<dbReference type="Proteomes" id="UP000184275">
    <property type="component" value="Unassembled WGS sequence"/>
</dbReference>
<evidence type="ECO:0000313" key="2">
    <source>
        <dbReference type="EMBL" id="SHL27844.1"/>
    </source>
</evidence>
<dbReference type="Pfam" id="PF17761">
    <property type="entry name" value="DUF1016_N"/>
    <property type="match status" value="1"/>
</dbReference>
<evidence type="ECO:0000313" key="3">
    <source>
        <dbReference type="Proteomes" id="UP000184275"/>
    </source>
</evidence>
<gene>
    <name evidence="2" type="ORF">SAMN05720469_1567</name>
</gene>
<protein>
    <recommendedName>
        <fullName evidence="1">YhcG N-terminal domain-containing protein</fullName>
    </recommendedName>
</protein>
<sequence length="104" mass="11918">MSEMAIPKDKFLGDIREIINSARVQAVKSVDFCRVQMYWQLGKRIFEEEQQGKERADYGTYLIKNLAKQLEPEYGSGFSVRQLEVLPDLSDCDRTADAIELVAI</sequence>
<name>A0A1M6ZBW0_9BACT</name>
<keyword evidence="3" id="KW-1185">Reference proteome</keyword>
<proteinExistence type="predicted"/>
<dbReference type="PANTHER" id="PTHR30547">
    <property type="entry name" value="UNCHARACTERIZED PROTEIN YHCG-RELATED"/>
    <property type="match status" value="1"/>
</dbReference>
<organism evidence="2 3">
    <name type="scientific">Fibrobacter intestinalis</name>
    <dbReference type="NCBI Taxonomy" id="28122"/>
    <lineage>
        <taxon>Bacteria</taxon>
        <taxon>Pseudomonadati</taxon>
        <taxon>Fibrobacterota</taxon>
        <taxon>Fibrobacteria</taxon>
        <taxon>Fibrobacterales</taxon>
        <taxon>Fibrobacteraceae</taxon>
        <taxon>Fibrobacter</taxon>
    </lineage>
</organism>
<dbReference type="PANTHER" id="PTHR30547:SF5">
    <property type="entry name" value="NUCLEASE YHCG-RELATED"/>
    <property type="match status" value="1"/>
</dbReference>
<feature type="domain" description="YhcG N-terminal" evidence="1">
    <location>
        <begin position="14"/>
        <end position="85"/>
    </location>
</feature>
<dbReference type="AlphaFoldDB" id="A0A1M6ZBW0"/>
<reference evidence="3" key="1">
    <citation type="submission" date="2016-11" db="EMBL/GenBank/DDBJ databases">
        <authorList>
            <person name="Varghese N."/>
            <person name="Submissions S."/>
        </authorList>
    </citation>
    <scope>NUCLEOTIDE SEQUENCE [LARGE SCALE GENOMIC DNA]</scope>
    <source>
        <strain evidence="3">UWOS</strain>
    </source>
</reference>
<dbReference type="InterPro" id="IPR053148">
    <property type="entry name" value="PD-DEXK-like_domain"/>
</dbReference>
<dbReference type="EMBL" id="FRAW01000056">
    <property type="protein sequence ID" value="SHL27844.1"/>
    <property type="molecule type" value="Genomic_DNA"/>
</dbReference>